<dbReference type="InterPro" id="IPR046373">
    <property type="entry name" value="Acyl-CoA_Oxase/DH_mid-dom_sf"/>
</dbReference>
<accession>A0ABN3IX12</accession>
<evidence type="ECO:0000313" key="11">
    <source>
        <dbReference type="Proteomes" id="UP001501231"/>
    </source>
</evidence>
<dbReference type="Gene3D" id="1.10.540.10">
    <property type="entry name" value="Acyl-CoA dehydrogenase/oxidase, N-terminal domain"/>
    <property type="match status" value="1"/>
</dbReference>
<evidence type="ECO:0000256" key="2">
    <source>
        <dbReference type="ARBA" id="ARBA00009347"/>
    </source>
</evidence>
<evidence type="ECO:0000256" key="1">
    <source>
        <dbReference type="ARBA" id="ARBA00001974"/>
    </source>
</evidence>
<dbReference type="InterPro" id="IPR013786">
    <property type="entry name" value="AcylCoA_DH/ox_N"/>
</dbReference>
<dbReference type="Pfam" id="PF02770">
    <property type="entry name" value="Acyl-CoA_dh_M"/>
    <property type="match status" value="1"/>
</dbReference>
<dbReference type="PANTHER" id="PTHR43292:SF4">
    <property type="entry name" value="ACYL-COA DEHYDROGENASE FADE34"/>
    <property type="match status" value="1"/>
</dbReference>
<dbReference type="Proteomes" id="UP001501231">
    <property type="component" value="Unassembled WGS sequence"/>
</dbReference>
<dbReference type="SUPFAM" id="SSF47203">
    <property type="entry name" value="Acyl-CoA dehydrogenase C-terminal domain-like"/>
    <property type="match status" value="1"/>
</dbReference>
<dbReference type="RefSeq" id="WP_344589085.1">
    <property type="nucleotide sequence ID" value="NZ_BAAARW010000011.1"/>
</dbReference>
<evidence type="ECO:0000259" key="7">
    <source>
        <dbReference type="Pfam" id="PF00441"/>
    </source>
</evidence>
<keyword evidence="3 6" id="KW-0285">Flavoprotein</keyword>
<dbReference type="InterPro" id="IPR037069">
    <property type="entry name" value="AcylCoA_DH/ox_N_sf"/>
</dbReference>
<dbReference type="InterPro" id="IPR036250">
    <property type="entry name" value="AcylCo_DH-like_C"/>
</dbReference>
<feature type="domain" description="Acyl-CoA dehydrogenase/oxidase N-terminal" evidence="9">
    <location>
        <begin position="10"/>
        <end position="110"/>
    </location>
</feature>
<dbReference type="InterPro" id="IPR009100">
    <property type="entry name" value="AcylCoA_DH/oxidase_NM_dom_sf"/>
</dbReference>
<reference evidence="10 11" key="1">
    <citation type="journal article" date="2019" name="Int. J. Syst. Evol. Microbiol.">
        <title>The Global Catalogue of Microorganisms (GCM) 10K type strain sequencing project: providing services to taxonomists for standard genome sequencing and annotation.</title>
        <authorList>
            <consortium name="The Broad Institute Genomics Platform"/>
            <consortium name="The Broad Institute Genome Sequencing Center for Infectious Disease"/>
            <person name="Wu L."/>
            <person name="Ma J."/>
        </authorList>
    </citation>
    <scope>NUCLEOTIDE SEQUENCE [LARGE SCALE GENOMIC DNA]</scope>
    <source>
        <strain evidence="10 11">JCM 3325</strain>
    </source>
</reference>
<comment type="caution">
    <text evidence="10">The sequence shown here is derived from an EMBL/GenBank/DDBJ whole genome shotgun (WGS) entry which is preliminary data.</text>
</comment>
<evidence type="ECO:0000256" key="4">
    <source>
        <dbReference type="ARBA" id="ARBA00022827"/>
    </source>
</evidence>
<evidence type="ECO:0000313" key="10">
    <source>
        <dbReference type="EMBL" id="GAA2414627.1"/>
    </source>
</evidence>
<proteinExistence type="inferred from homology"/>
<evidence type="ECO:0000259" key="9">
    <source>
        <dbReference type="Pfam" id="PF02771"/>
    </source>
</evidence>
<comment type="similarity">
    <text evidence="2 6">Belongs to the acyl-CoA dehydrogenase family.</text>
</comment>
<organism evidence="10 11">
    <name type="scientific">Actinomadura vinacea</name>
    <dbReference type="NCBI Taxonomy" id="115336"/>
    <lineage>
        <taxon>Bacteria</taxon>
        <taxon>Bacillati</taxon>
        <taxon>Actinomycetota</taxon>
        <taxon>Actinomycetes</taxon>
        <taxon>Streptosporangiales</taxon>
        <taxon>Thermomonosporaceae</taxon>
        <taxon>Actinomadura</taxon>
    </lineage>
</organism>
<keyword evidence="5 6" id="KW-0560">Oxidoreductase</keyword>
<dbReference type="Gene3D" id="1.20.140.10">
    <property type="entry name" value="Butyryl-CoA Dehydrogenase, subunit A, domain 3"/>
    <property type="match status" value="1"/>
</dbReference>
<keyword evidence="11" id="KW-1185">Reference proteome</keyword>
<dbReference type="Gene3D" id="2.40.110.10">
    <property type="entry name" value="Butyryl-CoA Dehydrogenase, subunit A, domain 2"/>
    <property type="match status" value="1"/>
</dbReference>
<dbReference type="SUPFAM" id="SSF56645">
    <property type="entry name" value="Acyl-CoA dehydrogenase NM domain-like"/>
    <property type="match status" value="1"/>
</dbReference>
<dbReference type="EMBL" id="BAAARW010000011">
    <property type="protein sequence ID" value="GAA2414627.1"/>
    <property type="molecule type" value="Genomic_DNA"/>
</dbReference>
<dbReference type="InterPro" id="IPR006091">
    <property type="entry name" value="Acyl-CoA_Oxase/DH_mid-dom"/>
</dbReference>
<comment type="cofactor">
    <cofactor evidence="1 6">
        <name>FAD</name>
        <dbReference type="ChEBI" id="CHEBI:57692"/>
    </cofactor>
</comment>
<evidence type="ECO:0000256" key="6">
    <source>
        <dbReference type="RuleBase" id="RU362125"/>
    </source>
</evidence>
<dbReference type="InterPro" id="IPR052161">
    <property type="entry name" value="Mycobact_Acyl-CoA_DH"/>
</dbReference>
<dbReference type="PANTHER" id="PTHR43292">
    <property type="entry name" value="ACYL-COA DEHYDROGENASE"/>
    <property type="match status" value="1"/>
</dbReference>
<evidence type="ECO:0000259" key="8">
    <source>
        <dbReference type="Pfam" id="PF02770"/>
    </source>
</evidence>
<keyword evidence="4 6" id="KW-0274">FAD</keyword>
<feature type="domain" description="Acyl-CoA oxidase/dehydrogenase middle" evidence="8">
    <location>
        <begin position="114"/>
        <end position="208"/>
    </location>
</feature>
<sequence length="407" mass="43402">MTDLDEYGRTARAWLEEHAGDLPREPGLAAAKAFMAALYDAGYSGITWPAEYGGQGLSAAEERAFQEAAREVTLPVGVFGIGLGMCGPTLLSIGTEEQKRRYVRPLLRGEEIWCQMFSEPGAGSDVASLQTRAVRDGDVWVVNGQKVWTTGARQADFGLLIARTDPDVPKHQGITMFVVDMHDPGVTVRPLRDMTGGAHFNEIFLDDVRIAADHVVGEVNGGWAAAVTTLLHERVSIGMGAARTERPASFAVLARAARARGLLDDPAVRDQLVDLYLRERAFDLFSARLSQEVKAGVEPGARGSIAKLLLAELTLAGPDVASEVLGTEAVAYDAEREAGGEAGDADGGRIAAALSFAPGMALGGGTNEIMRNIIGDRVLGLPREPQVDRTVPFRDLKVGTQAKEAGR</sequence>
<feature type="domain" description="Acyl-CoA dehydrogenase/oxidase C-terminal" evidence="7">
    <location>
        <begin position="220"/>
        <end position="379"/>
    </location>
</feature>
<dbReference type="InterPro" id="IPR009075">
    <property type="entry name" value="AcylCo_DH/oxidase_C"/>
</dbReference>
<evidence type="ECO:0000256" key="5">
    <source>
        <dbReference type="ARBA" id="ARBA00023002"/>
    </source>
</evidence>
<evidence type="ECO:0000256" key="3">
    <source>
        <dbReference type="ARBA" id="ARBA00022630"/>
    </source>
</evidence>
<gene>
    <name evidence="10" type="ORF">GCM10010191_25820</name>
</gene>
<protein>
    <submittedName>
        <fullName evidence="10">Acyl-CoA dehydrogenase family protein</fullName>
    </submittedName>
</protein>
<dbReference type="Pfam" id="PF02771">
    <property type="entry name" value="Acyl-CoA_dh_N"/>
    <property type="match status" value="1"/>
</dbReference>
<name>A0ABN3IX12_9ACTN</name>
<dbReference type="Pfam" id="PF00441">
    <property type="entry name" value="Acyl-CoA_dh_1"/>
    <property type="match status" value="1"/>
</dbReference>